<reference evidence="3" key="1">
    <citation type="submission" date="2016-06" db="EMBL/GenBank/DDBJ databases">
        <title>Parallel loss of symbiosis genes in relatives of nitrogen-fixing non-legume Parasponia.</title>
        <authorList>
            <person name="Van Velzen R."/>
            <person name="Holmer R."/>
            <person name="Bu F."/>
            <person name="Rutten L."/>
            <person name="Van Zeijl A."/>
            <person name="Liu W."/>
            <person name="Santuari L."/>
            <person name="Cao Q."/>
            <person name="Sharma T."/>
            <person name="Shen D."/>
            <person name="Roswanjaya Y."/>
            <person name="Wardhani T."/>
            <person name="Kalhor M.S."/>
            <person name="Jansen J."/>
            <person name="Van den Hoogen J."/>
            <person name="Gungor B."/>
            <person name="Hartog M."/>
            <person name="Hontelez J."/>
            <person name="Verver J."/>
            <person name="Yang W.-C."/>
            <person name="Schijlen E."/>
            <person name="Repin R."/>
            <person name="Schilthuizen M."/>
            <person name="Schranz E."/>
            <person name="Heidstra R."/>
            <person name="Miyata K."/>
            <person name="Fedorova E."/>
            <person name="Kohlen W."/>
            <person name="Bisseling T."/>
            <person name="Smit S."/>
            <person name="Geurts R."/>
        </authorList>
    </citation>
    <scope>NUCLEOTIDE SEQUENCE [LARGE SCALE GENOMIC DNA]</scope>
    <source>
        <strain evidence="3">cv. WU1-14</strain>
    </source>
</reference>
<keyword evidence="3" id="KW-1185">Reference proteome</keyword>
<dbReference type="GO" id="GO:0071944">
    <property type="term" value="C:cell periphery"/>
    <property type="evidence" value="ECO:0007669"/>
    <property type="project" value="TreeGrafter"/>
</dbReference>
<proteinExistence type="predicted"/>
<comment type="caution">
    <text evidence="2">The sequence shown here is derived from an EMBL/GenBank/DDBJ whole genome shotgun (WGS) entry which is preliminary data.</text>
</comment>
<evidence type="ECO:0000313" key="2">
    <source>
        <dbReference type="EMBL" id="PON65841.1"/>
    </source>
</evidence>
<dbReference type="PANTHER" id="PTHR33470:SF40">
    <property type="entry name" value="PROTEIN SEED AND ROOT HAIR PROTECTIVE PROTEIN"/>
    <property type="match status" value="1"/>
</dbReference>
<accession>A0A2P5CXT9</accession>
<dbReference type="GO" id="GO:0009723">
    <property type="term" value="P:response to ethylene"/>
    <property type="evidence" value="ECO:0007669"/>
    <property type="project" value="TreeGrafter"/>
</dbReference>
<name>A0A2P5CXT9_PARAD</name>
<evidence type="ECO:0000256" key="1">
    <source>
        <dbReference type="ARBA" id="ARBA00022729"/>
    </source>
</evidence>
<keyword evidence="1" id="KW-0732">Signal</keyword>
<dbReference type="AlphaFoldDB" id="A0A2P5CXT9"/>
<dbReference type="Pfam" id="PF01190">
    <property type="entry name" value="Pollen_Ole_e_1"/>
    <property type="match status" value="1"/>
</dbReference>
<dbReference type="PANTHER" id="PTHR33470">
    <property type="entry name" value="OS01G0164075 PROTEIN"/>
    <property type="match status" value="1"/>
</dbReference>
<feature type="non-terminal residue" evidence="2">
    <location>
        <position position="1"/>
    </location>
</feature>
<dbReference type="Proteomes" id="UP000237105">
    <property type="component" value="Unassembled WGS sequence"/>
</dbReference>
<evidence type="ECO:0000313" key="3">
    <source>
        <dbReference type="Proteomes" id="UP000237105"/>
    </source>
</evidence>
<dbReference type="OrthoDB" id="1194340at2759"/>
<protein>
    <submittedName>
        <fullName evidence="2">Uncharacterized protein</fullName>
    </submittedName>
</protein>
<dbReference type="EMBL" id="JXTB01000084">
    <property type="protein sequence ID" value="PON65841.1"/>
    <property type="molecule type" value="Genomic_DNA"/>
</dbReference>
<dbReference type="STRING" id="3476.A0A2P5CXT9"/>
<gene>
    <name evidence="2" type="ORF">PanWU01x14_113300</name>
</gene>
<sequence>ITCLAVDYQESYETALFSIKSEASDSKGYFYVTLSSDRLGNQLKLKDCKAYLDHSPLEVCNIPTNVNNGILGYVLASYSIFSHMLCPAHLASQNLMLLLMVLKSSLYTAHSKGLRKVLERGGHF</sequence>
<organism evidence="2 3">
    <name type="scientific">Parasponia andersonii</name>
    <name type="common">Sponia andersonii</name>
    <dbReference type="NCBI Taxonomy" id="3476"/>
    <lineage>
        <taxon>Eukaryota</taxon>
        <taxon>Viridiplantae</taxon>
        <taxon>Streptophyta</taxon>
        <taxon>Embryophyta</taxon>
        <taxon>Tracheophyta</taxon>
        <taxon>Spermatophyta</taxon>
        <taxon>Magnoliopsida</taxon>
        <taxon>eudicotyledons</taxon>
        <taxon>Gunneridae</taxon>
        <taxon>Pentapetalae</taxon>
        <taxon>rosids</taxon>
        <taxon>fabids</taxon>
        <taxon>Rosales</taxon>
        <taxon>Cannabaceae</taxon>
        <taxon>Parasponia</taxon>
    </lineage>
</organism>